<gene>
    <name evidence="1" type="ORF">ON753_02230</name>
</gene>
<evidence type="ECO:0000313" key="1">
    <source>
        <dbReference type="EMBL" id="MCX2721225.1"/>
    </source>
</evidence>
<proteinExistence type="predicted"/>
<dbReference type="RefSeq" id="WP_265960917.1">
    <property type="nucleotide sequence ID" value="NZ_JAPEVI010000001.1"/>
</dbReference>
<organism evidence="1 2">
    <name type="scientific">Roseibium salinum</name>
    <dbReference type="NCBI Taxonomy" id="1604349"/>
    <lineage>
        <taxon>Bacteria</taxon>
        <taxon>Pseudomonadati</taxon>
        <taxon>Pseudomonadota</taxon>
        <taxon>Alphaproteobacteria</taxon>
        <taxon>Hyphomicrobiales</taxon>
        <taxon>Stappiaceae</taxon>
        <taxon>Roseibium</taxon>
    </lineage>
</organism>
<reference evidence="1 2" key="1">
    <citation type="journal article" date="2016" name="Int. J. Syst. Evol. Microbiol.">
        <title>Labrenzia salina sp. nov., isolated from the rhizosphere of the halophyte Arthrocnemum macrostachyum.</title>
        <authorList>
            <person name="Camacho M."/>
            <person name="Redondo-Gomez S."/>
            <person name="Rodriguez-Llorente I."/>
            <person name="Rohde M."/>
            <person name="Sproer C."/>
            <person name="Schumann P."/>
            <person name="Klenk H.P."/>
            <person name="Montero-Calasanz M.D.C."/>
        </authorList>
    </citation>
    <scope>NUCLEOTIDE SEQUENCE [LARGE SCALE GENOMIC DNA]</scope>
    <source>
        <strain evidence="1 2">DSM 29163</strain>
    </source>
</reference>
<sequence>MPKTLGKHHRTNELLNILGKSRRDVHAMCIKGVANDRILALKPEKYRNGKILYAPFAEFFAFQPRIDRAGHGLYGNKANAFLDLIDKFQGNVRSGTEAIAGREFNELTLEKCAAYNPGQKRPYSTAALRASAKSSSVSEE</sequence>
<protein>
    <submittedName>
        <fullName evidence="1">Uncharacterized protein</fullName>
    </submittedName>
</protein>
<dbReference type="Proteomes" id="UP001300261">
    <property type="component" value="Unassembled WGS sequence"/>
</dbReference>
<accession>A0ABT3QWE2</accession>
<keyword evidence="2" id="KW-1185">Reference proteome</keyword>
<evidence type="ECO:0000313" key="2">
    <source>
        <dbReference type="Proteomes" id="UP001300261"/>
    </source>
</evidence>
<dbReference type="EMBL" id="JAPEVI010000001">
    <property type="protein sequence ID" value="MCX2721225.1"/>
    <property type="molecule type" value="Genomic_DNA"/>
</dbReference>
<comment type="caution">
    <text evidence="1">The sequence shown here is derived from an EMBL/GenBank/DDBJ whole genome shotgun (WGS) entry which is preliminary data.</text>
</comment>
<name>A0ABT3QWE2_9HYPH</name>